<feature type="domain" description="GUN4-like" evidence="2">
    <location>
        <begin position="214"/>
        <end position="338"/>
    </location>
</feature>
<dbReference type="Proteomes" id="UP001301728">
    <property type="component" value="Unassembled WGS sequence"/>
</dbReference>
<dbReference type="InterPro" id="IPR008629">
    <property type="entry name" value="GUN4-like"/>
</dbReference>
<dbReference type="Gene3D" id="1.10.10.1770">
    <property type="entry name" value="Gun4-like"/>
    <property type="match status" value="1"/>
</dbReference>
<gene>
    <name evidence="3" type="ORF">VB854_27405</name>
</gene>
<dbReference type="RefSeq" id="WP_323220771.1">
    <property type="nucleotide sequence ID" value="NZ_JAYGHT010000191.1"/>
</dbReference>
<dbReference type="PANTHER" id="PTHR34800">
    <property type="entry name" value="TETRAPYRROLE-BINDING PROTEIN, CHLOROPLASTIC"/>
    <property type="match status" value="1"/>
</dbReference>
<protein>
    <submittedName>
        <fullName evidence="3">GUN4 domain-containing protein</fullName>
    </submittedName>
</protein>
<evidence type="ECO:0000313" key="4">
    <source>
        <dbReference type="Proteomes" id="UP001301728"/>
    </source>
</evidence>
<dbReference type="PANTHER" id="PTHR34800:SF1">
    <property type="entry name" value="TETRAPYRROLE-BINDING PROTEIN, CHLOROPLASTIC"/>
    <property type="match status" value="1"/>
</dbReference>
<keyword evidence="1" id="KW-0175">Coiled coil</keyword>
<dbReference type="Gene3D" id="1.25.40.620">
    <property type="match status" value="1"/>
</dbReference>
<keyword evidence="4" id="KW-1185">Reference proteome</keyword>
<dbReference type="CDD" id="cd16383">
    <property type="entry name" value="GUN4"/>
    <property type="match status" value="1"/>
</dbReference>
<evidence type="ECO:0000256" key="1">
    <source>
        <dbReference type="SAM" id="Coils"/>
    </source>
</evidence>
<name>A0ABU5U7S5_9CYAN</name>
<proteinExistence type="predicted"/>
<dbReference type="Pfam" id="PF05419">
    <property type="entry name" value="GUN4"/>
    <property type="match status" value="1"/>
</dbReference>
<feature type="coiled-coil region" evidence="1">
    <location>
        <begin position="10"/>
        <end position="171"/>
    </location>
</feature>
<evidence type="ECO:0000313" key="3">
    <source>
        <dbReference type="EMBL" id="MEA5522663.1"/>
    </source>
</evidence>
<organism evidence="3 4">
    <name type="scientific">Limnoraphis robusta CCNP1315</name>
    <dbReference type="NCBI Taxonomy" id="3110306"/>
    <lineage>
        <taxon>Bacteria</taxon>
        <taxon>Bacillati</taxon>
        <taxon>Cyanobacteriota</taxon>
        <taxon>Cyanophyceae</taxon>
        <taxon>Oscillatoriophycideae</taxon>
        <taxon>Oscillatoriales</taxon>
        <taxon>Sirenicapillariaceae</taxon>
        <taxon>Limnoraphis</taxon>
    </lineage>
</organism>
<reference evidence="3 4" key="1">
    <citation type="submission" date="2023-12" db="EMBL/GenBank/DDBJ databases">
        <title>Baltic Sea Cyanobacteria.</title>
        <authorList>
            <person name="Delbaje E."/>
            <person name="Fewer D.P."/>
            <person name="Shishido T.K."/>
        </authorList>
    </citation>
    <scope>NUCLEOTIDE SEQUENCE [LARGE SCALE GENOMIC DNA]</scope>
    <source>
        <strain evidence="3 4">CCNP 1315</strain>
    </source>
</reference>
<comment type="caution">
    <text evidence="3">The sequence shown here is derived from an EMBL/GenBank/DDBJ whole genome shotgun (WGS) entry which is preliminary data.</text>
</comment>
<sequence length="363" mass="42474">MNSNDNKTPLEYYERAIQELTNTREQLQTELESLKEMQTSYQTLKDELATTQAKLDDTDRQLLNTKQELQQETEPLKKSSQKIEAQVNYCYSEIQNVKNQMDTELETLRKMQASYQTLKDELATTQAKLYHTQRELSKTKQELQNESQLLKAQLNRTQAELSKTKQELQQETEPLKKLTNKIEAQVNYCYSENQNIKSQINSLTSDIYAGCLSLNYRKLKYFLENKMWKEADEETFKKLLELTGREKEGKLLETDLNLLFSEDLRTIDRLWIKYSNGNFGLSIQTKIYQSLKNTQQQKDDQVWNAFGEKVGWYVNNSWLWYKSVNFSTSAPSGHLPARIWDNWNQGGVGSFKPLLSRLIDCGI</sequence>
<dbReference type="InterPro" id="IPR037215">
    <property type="entry name" value="GUN4-like_sf"/>
</dbReference>
<accession>A0ABU5U7S5</accession>
<dbReference type="SUPFAM" id="SSF140869">
    <property type="entry name" value="GUN4-like"/>
    <property type="match status" value="1"/>
</dbReference>
<dbReference type="EMBL" id="JAYGHT010000191">
    <property type="protein sequence ID" value="MEA5522663.1"/>
    <property type="molecule type" value="Genomic_DNA"/>
</dbReference>
<evidence type="ECO:0000259" key="2">
    <source>
        <dbReference type="Pfam" id="PF05419"/>
    </source>
</evidence>